<sequence length="347" mass="37554">MAAPSFPLSNLAGMAMYVLPESEDILADWDPADLVSASATFFSSFAVVGFANTLPHPSPTATPPPPLVTTNQSPRPAASPRAGRNPTSPRATQSPTTTFDPEPIHNGSTPIIKNPVNQSSVIDLTGDSDDSDKANTPETAAKGDEALKKFHQGLKRKNFDWLKDPKNTVPATKKAKVSQTPVKGSVAPMPKKKSTKGLVAPMPGAKSTKNKGSDEKEFRPLSWYEEWQLGMTQTRVRGSLGGIFALKEPEGPIVTELETYNPANEILANLLETEGSTTQENLHQKKGNKKNTTKKSAEDVYHPTDDDLARMVEEELAAGAEEPYNPSNDELAKMMEEELEAQTEDSE</sequence>
<accession>A0A9W9FF57</accession>
<dbReference type="EMBL" id="JAPQKI010000005">
    <property type="protein sequence ID" value="KAJ5099039.1"/>
    <property type="molecule type" value="Genomic_DNA"/>
</dbReference>
<keyword evidence="3" id="KW-1185">Reference proteome</keyword>
<comment type="caution">
    <text evidence="2">The sequence shown here is derived from an EMBL/GenBank/DDBJ whole genome shotgun (WGS) entry which is preliminary data.</text>
</comment>
<dbReference type="RefSeq" id="XP_056474693.1">
    <property type="nucleotide sequence ID" value="XM_056618534.1"/>
</dbReference>
<protein>
    <submittedName>
        <fullName evidence="2">Uncharacterized protein</fullName>
    </submittedName>
</protein>
<feature type="region of interest" description="Disordered" evidence="1">
    <location>
        <begin position="271"/>
        <end position="347"/>
    </location>
</feature>
<feature type="compositionally biased region" description="Basic residues" evidence="1">
    <location>
        <begin position="284"/>
        <end position="293"/>
    </location>
</feature>
<dbReference type="Proteomes" id="UP001149074">
    <property type="component" value="Unassembled WGS sequence"/>
</dbReference>
<proteinExistence type="predicted"/>
<reference evidence="2" key="2">
    <citation type="journal article" date="2023" name="IMA Fungus">
        <title>Comparative genomic study of the Penicillium genus elucidates a diverse pangenome and 15 lateral gene transfer events.</title>
        <authorList>
            <person name="Petersen C."/>
            <person name="Sorensen T."/>
            <person name="Nielsen M.R."/>
            <person name="Sondergaard T.E."/>
            <person name="Sorensen J.L."/>
            <person name="Fitzpatrick D.A."/>
            <person name="Frisvad J.C."/>
            <person name="Nielsen K.L."/>
        </authorList>
    </citation>
    <scope>NUCLEOTIDE SEQUENCE</scope>
    <source>
        <strain evidence="2">IBT 30761</strain>
    </source>
</reference>
<feature type="compositionally biased region" description="Polar residues" evidence="1">
    <location>
        <begin position="85"/>
        <end position="99"/>
    </location>
</feature>
<feature type="compositionally biased region" description="Polar residues" evidence="1">
    <location>
        <begin position="106"/>
        <end position="122"/>
    </location>
</feature>
<evidence type="ECO:0000313" key="3">
    <source>
        <dbReference type="Proteomes" id="UP001149074"/>
    </source>
</evidence>
<dbReference type="GeneID" id="81357513"/>
<dbReference type="OrthoDB" id="4366200at2759"/>
<dbReference type="AlphaFoldDB" id="A0A9W9FF57"/>
<reference evidence="2" key="1">
    <citation type="submission" date="2022-11" db="EMBL/GenBank/DDBJ databases">
        <authorList>
            <person name="Petersen C."/>
        </authorList>
    </citation>
    <scope>NUCLEOTIDE SEQUENCE</scope>
    <source>
        <strain evidence="2">IBT 30761</strain>
    </source>
</reference>
<evidence type="ECO:0000313" key="2">
    <source>
        <dbReference type="EMBL" id="KAJ5099039.1"/>
    </source>
</evidence>
<gene>
    <name evidence="2" type="ORF">N7532_006040</name>
</gene>
<organism evidence="2 3">
    <name type="scientific">Penicillium argentinense</name>
    <dbReference type="NCBI Taxonomy" id="1131581"/>
    <lineage>
        <taxon>Eukaryota</taxon>
        <taxon>Fungi</taxon>
        <taxon>Dikarya</taxon>
        <taxon>Ascomycota</taxon>
        <taxon>Pezizomycotina</taxon>
        <taxon>Eurotiomycetes</taxon>
        <taxon>Eurotiomycetidae</taxon>
        <taxon>Eurotiales</taxon>
        <taxon>Aspergillaceae</taxon>
        <taxon>Penicillium</taxon>
    </lineage>
</organism>
<feature type="compositionally biased region" description="Acidic residues" evidence="1">
    <location>
        <begin position="337"/>
        <end position="347"/>
    </location>
</feature>
<feature type="region of interest" description="Disordered" evidence="1">
    <location>
        <begin position="158"/>
        <end position="217"/>
    </location>
</feature>
<feature type="compositionally biased region" description="Basic and acidic residues" evidence="1">
    <location>
        <begin position="131"/>
        <end position="145"/>
    </location>
</feature>
<name>A0A9W9FF57_9EURO</name>
<feature type="compositionally biased region" description="Pro residues" evidence="1">
    <location>
        <begin position="56"/>
        <end position="67"/>
    </location>
</feature>
<feature type="compositionally biased region" description="Basic and acidic residues" evidence="1">
    <location>
        <begin position="295"/>
        <end position="313"/>
    </location>
</feature>
<evidence type="ECO:0000256" key="1">
    <source>
        <dbReference type="SAM" id="MobiDB-lite"/>
    </source>
</evidence>
<feature type="region of interest" description="Disordered" evidence="1">
    <location>
        <begin position="54"/>
        <end position="145"/>
    </location>
</feature>